<dbReference type="RefSeq" id="WP_250825744.1">
    <property type="nucleotide sequence ID" value="NZ_JAMOIL010000001.1"/>
</dbReference>
<dbReference type="AlphaFoldDB" id="A0A9X2IDY4"/>
<comment type="caution">
    <text evidence="1">The sequence shown here is derived from an EMBL/GenBank/DDBJ whole genome shotgun (WGS) entry which is preliminary data.</text>
</comment>
<reference evidence="1" key="1">
    <citation type="submission" date="2022-05" db="EMBL/GenBank/DDBJ databases">
        <authorList>
            <person name="Tuo L."/>
        </authorList>
    </citation>
    <scope>NUCLEOTIDE SEQUENCE</scope>
    <source>
        <strain evidence="1">BSK12Z-4</strain>
    </source>
</reference>
<evidence type="ECO:0000313" key="1">
    <source>
        <dbReference type="EMBL" id="MCM0618774.1"/>
    </source>
</evidence>
<dbReference type="Proteomes" id="UP001139485">
    <property type="component" value="Unassembled WGS sequence"/>
</dbReference>
<evidence type="ECO:0000313" key="2">
    <source>
        <dbReference type="Proteomes" id="UP001139485"/>
    </source>
</evidence>
<dbReference type="EMBL" id="JAMOIL010000001">
    <property type="protein sequence ID" value="MCM0618774.1"/>
    <property type="molecule type" value="Genomic_DNA"/>
</dbReference>
<organism evidence="1 2">
    <name type="scientific">Nocardioides bruguierae</name>
    <dbReference type="NCBI Taxonomy" id="2945102"/>
    <lineage>
        <taxon>Bacteria</taxon>
        <taxon>Bacillati</taxon>
        <taxon>Actinomycetota</taxon>
        <taxon>Actinomycetes</taxon>
        <taxon>Propionibacteriales</taxon>
        <taxon>Nocardioidaceae</taxon>
        <taxon>Nocardioides</taxon>
    </lineage>
</organism>
<protein>
    <submittedName>
        <fullName evidence="1">Uncharacterized protein</fullName>
    </submittedName>
</protein>
<sequence length="115" mass="12479">MSFREDLVTRAATVAGIRPHPYVVQATAAGTLYPRLERIDYPNPFGGVAHWNVVLVLPQSPADAERYLEQKLPALRAAIAPALSVTSVALQRLQLDGIGVLPVAFINGHREQDPS</sequence>
<accession>A0A9X2IDY4</accession>
<keyword evidence="2" id="KW-1185">Reference proteome</keyword>
<proteinExistence type="predicted"/>
<name>A0A9X2IDY4_9ACTN</name>
<gene>
    <name evidence="1" type="ORF">M8330_00530</name>
</gene>